<keyword evidence="7" id="KW-0029">Amino-acid transport</keyword>
<dbReference type="Pfam" id="PF00005">
    <property type="entry name" value="ABC_tran"/>
    <property type="match status" value="1"/>
</dbReference>
<organism evidence="9 10">
    <name type="scientific">Paraburkholderia phytofirmans OLGA172</name>
    <dbReference type="NCBI Taxonomy" id="1417228"/>
    <lineage>
        <taxon>Bacteria</taxon>
        <taxon>Pseudomonadati</taxon>
        <taxon>Pseudomonadota</taxon>
        <taxon>Betaproteobacteria</taxon>
        <taxon>Burkholderiales</taxon>
        <taxon>Burkholderiaceae</taxon>
        <taxon>Paraburkholderia</taxon>
    </lineage>
</organism>
<dbReference type="PANTHER" id="PTHR43820:SF4">
    <property type="entry name" value="HIGH-AFFINITY BRANCHED-CHAIN AMINO ACID TRANSPORT ATP-BINDING PROTEIN LIVF"/>
    <property type="match status" value="1"/>
</dbReference>
<dbReference type="CDD" id="cd03224">
    <property type="entry name" value="ABC_TM1139_LivF_branched"/>
    <property type="match status" value="1"/>
</dbReference>
<feature type="domain" description="ABC transporter" evidence="8">
    <location>
        <begin position="4"/>
        <end position="237"/>
    </location>
</feature>
<evidence type="ECO:0000256" key="6">
    <source>
        <dbReference type="ARBA" id="ARBA00022840"/>
    </source>
</evidence>
<dbReference type="EMBL" id="CP014578">
    <property type="protein sequence ID" value="ANB71939.1"/>
    <property type="molecule type" value="Genomic_DNA"/>
</dbReference>
<proteinExistence type="inferred from homology"/>
<dbReference type="RefSeq" id="WP_063495388.1">
    <property type="nucleotide sequence ID" value="NZ_CP014578.1"/>
</dbReference>
<evidence type="ECO:0000256" key="2">
    <source>
        <dbReference type="ARBA" id="ARBA00022448"/>
    </source>
</evidence>
<dbReference type="KEGG" id="buz:AYM40_05790"/>
<keyword evidence="2" id="KW-0813">Transport</keyword>
<reference evidence="9 10" key="1">
    <citation type="journal article" date="2016" name="Gene">
        <title>PacBio SMRT assembly of a complex multi-replicon genome reveals chlorocatechol degradative operon in a region of genome plasticity.</title>
        <authorList>
            <person name="Ricker N."/>
            <person name="Shen S.Y."/>
            <person name="Goordial J."/>
            <person name="Jin S."/>
            <person name="Fulthorpe R.R."/>
        </authorList>
    </citation>
    <scope>NUCLEOTIDE SEQUENCE [LARGE SCALE GENOMIC DNA]</scope>
    <source>
        <strain evidence="9 10">OLGA172</strain>
    </source>
</reference>
<sequence>MGLLEIRDLHVSYGNVEVLHGVSLDVAEGEIVALLGSNGAGKTTTLRAISGLIRPRSGQIVMAGHLLTGLRAHQIVALGLGHVPEGRRMFGALTVEENLRLGGYLIRADGALLEQRMTEVYRTFPRLGERRSQLAGTLSGGEQQMLAIARALMLRPRVVVLDEPSMGLAPKLVRVIFGMIADICKEGTSILLVEQNARQALRIAHRAYVLESGRIALAGPARDLAQDSRVRAAYLGGSAVATE</sequence>
<keyword evidence="3" id="KW-1003">Cell membrane</keyword>
<evidence type="ECO:0000259" key="8">
    <source>
        <dbReference type="PROSITE" id="PS50893"/>
    </source>
</evidence>
<dbReference type="InterPro" id="IPR027417">
    <property type="entry name" value="P-loop_NTPase"/>
</dbReference>
<evidence type="ECO:0000313" key="9">
    <source>
        <dbReference type="EMBL" id="ANB71939.1"/>
    </source>
</evidence>
<dbReference type="InterPro" id="IPR017871">
    <property type="entry name" value="ABC_transporter-like_CS"/>
</dbReference>
<dbReference type="Gene3D" id="3.40.50.300">
    <property type="entry name" value="P-loop containing nucleotide triphosphate hydrolases"/>
    <property type="match status" value="1"/>
</dbReference>
<dbReference type="PROSITE" id="PS50893">
    <property type="entry name" value="ABC_TRANSPORTER_2"/>
    <property type="match status" value="1"/>
</dbReference>
<evidence type="ECO:0000256" key="3">
    <source>
        <dbReference type="ARBA" id="ARBA00022475"/>
    </source>
</evidence>
<dbReference type="PANTHER" id="PTHR43820">
    <property type="entry name" value="HIGH-AFFINITY BRANCHED-CHAIN AMINO ACID TRANSPORT ATP-BINDING PROTEIN LIVF"/>
    <property type="match status" value="1"/>
</dbReference>
<dbReference type="GO" id="GO:0015807">
    <property type="term" value="P:L-amino acid transport"/>
    <property type="evidence" value="ECO:0007669"/>
    <property type="project" value="TreeGrafter"/>
</dbReference>
<evidence type="ECO:0000256" key="5">
    <source>
        <dbReference type="ARBA" id="ARBA00022741"/>
    </source>
</evidence>
<dbReference type="SUPFAM" id="SSF52540">
    <property type="entry name" value="P-loop containing nucleoside triphosphate hydrolases"/>
    <property type="match status" value="1"/>
</dbReference>
<dbReference type="GO" id="GO:0005524">
    <property type="term" value="F:ATP binding"/>
    <property type="evidence" value="ECO:0007669"/>
    <property type="project" value="UniProtKB-KW"/>
</dbReference>
<keyword evidence="4" id="KW-0997">Cell inner membrane</keyword>
<keyword evidence="6 9" id="KW-0067">ATP-binding</keyword>
<dbReference type="AlphaFoldDB" id="A0A160FI81"/>
<dbReference type="PROSITE" id="PS00211">
    <property type="entry name" value="ABC_TRANSPORTER_1"/>
    <property type="match status" value="1"/>
</dbReference>
<evidence type="ECO:0000313" key="10">
    <source>
        <dbReference type="Proteomes" id="UP000076852"/>
    </source>
</evidence>
<keyword evidence="10" id="KW-1185">Reference proteome</keyword>
<dbReference type="InterPro" id="IPR052156">
    <property type="entry name" value="BCAA_Transport_ATP-bd_LivF"/>
</dbReference>
<dbReference type="InterPro" id="IPR003593">
    <property type="entry name" value="AAA+_ATPase"/>
</dbReference>
<name>A0A160FI81_9BURK</name>
<evidence type="ECO:0000256" key="1">
    <source>
        <dbReference type="ARBA" id="ARBA00005417"/>
    </source>
</evidence>
<dbReference type="InterPro" id="IPR003439">
    <property type="entry name" value="ABC_transporter-like_ATP-bd"/>
</dbReference>
<dbReference type="GO" id="GO:0016887">
    <property type="term" value="F:ATP hydrolysis activity"/>
    <property type="evidence" value="ECO:0007669"/>
    <property type="project" value="InterPro"/>
</dbReference>
<evidence type="ECO:0000256" key="4">
    <source>
        <dbReference type="ARBA" id="ARBA00022519"/>
    </source>
</evidence>
<evidence type="ECO:0000256" key="7">
    <source>
        <dbReference type="ARBA" id="ARBA00022970"/>
    </source>
</evidence>
<keyword evidence="5" id="KW-0547">Nucleotide-binding</keyword>
<protein>
    <submittedName>
        <fullName evidence="9">ABC transporter ATP-binding protein</fullName>
    </submittedName>
</protein>
<gene>
    <name evidence="9" type="ORF">AYM40_05790</name>
</gene>
<dbReference type="Proteomes" id="UP000076852">
    <property type="component" value="Chromosome 1"/>
</dbReference>
<dbReference type="SMART" id="SM00382">
    <property type="entry name" value="AAA"/>
    <property type="match status" value="1"/>
</dbReference>
<keyword evidence="4" id="KW-0472">Membrane</keyword>
<dbReference type="OrthoDB" id="9776369at2"/>
<accession>A0A160FI81</accession>
<comment type="similarity">
    <text evidence="1">Belongs to the ABC transporter superfamily.</text>
</comment>
<dbReference type="STRING" id="1804984.AYM40_05790"/>
<dbReference type="GO" id="GO:0015658">
    <property type="term" value="F:branched-chain amino acid transmembrane transporter activity"/>
    <property type="evidence" value="ECO:0007669"/>
    <property type="project" value="TreeGrafter"/>
</dbReference>